<accession>A0A974SLT5</accession>
<keyword evidence="3" id="KW-0614">Plasmid</keyword>
<dbReference type="Pfam" id="PF13629">
    <property type="entry name" value="T2SS-T3SS_pil_N"/>
    <property type="match status" value="1"/>
</dbReference>
<evidence type="ECO:0000313" key="4">
    <source>
        <dbReference type="Proteomes" id="UP000596427"/>
    </source>
</evidence>
<evidence type="ECO:0000259" key="2">
    <source>
        <dbReference type="Pfam" id="PF13629"/>
    </source>
</evidence>
<dbReference type="EMBL" id="CP063365">
    <property type="protein sequence ID" value="QRG10270.1"/>
    <property type="molecule type" value="Genomic_DNA"/>
</dbReference>
<proteinExistence type="predicted"/>
<dbReference type="Proteomes" id="UP000596427">
    <property type="component" value="Plasmid unnamed3"/>
</dbReference>
<sequence length="169" mass="17128">MIDIKLNQGKEPRMFRSLALSAVLLAVGLPAAALGGDAPPEIPATVVVSLDQARAFTVPAGARVVSVGNPAIAEVTATGVKDVSLITGKAFGTTNLLMLDGNGRVLVEAVINVARSTKGMVTVQHGLGQRSTFACAPTCAPTATLGDSADTFGTVSAQMQQRGTLAGNQ</sequence>
<dbReference type="RefSeq" id="WP_203197140.1">
    <property type="nucleotide sequence ID" value="NZ_CP063365.1"/>
</dbReference>
<evidence type="ECO:0000256" key="1">
    <source>
        <dbReference type="SAM" id="SignalP"/>
    </source>
</evidence>
<gene>
    <name evidence="3" type="ORF">EZH22_31010</name>
</gene>
<geneLocation type="plasmid" evidence="3 4">
    <name>unnamed3</name>
</geneLocation>
<keyword evidence="4" id="KW-1185">Reference proteome</keyword>
<keyword evidence="1" id="KW-0732">Signal</keyword>
<reference evidence="3 4" key="1">
    <citation type="submission" date="2020-10" db="EMBL/GenBank/DDBJ databases">
        <title>Degradation of 1,4-Dioxane by Xanthobacter sp. YN2, via a Novel Group-2 Soluble Di-Iron Monooxygenase.</title>
        <authorList>
            <person name="Ma F."/>
            <person name="Wang Y."/>
            <person name="Yang J."/>
            <person name="Guo H."/>
            <person name="Su D."/>
            <person name="Yu L."/>
        </authorList>
    </citation>
    <scope>NUCLEOTIDE SEQUENCE [LARGE SCALE GENOMIC DNA]</scope>
    <source>
        <strain evidence="3 4">YN2</strain>
        <plasmid evidence="3 4">unnamed3</plasmid>
    </source>
</reference>
<organism evidence="3 4">
    <name type="scientific">Xanthobacter dioxanivorans</name>
    <dbReference type="NCBI Taxonomy" id="2528964"/>
    <lineage>
        <taxon>Bacteria</taxon>
        <taxon>Pseudomonadati</taxon>
        <taxon>Pseudomonadota</taxon>
        <taxon>Alphaproteobacteria</taxon>
        <taxon>Hyphomicrobiales</taxon>
        <taxon>Xanthobacteraceae</taxon>
        <taxon>Xanthobacter</taxon>
    </lineage>
</organism>
<name>A0A974SLT5_9HYPH</name>
<feature type="chain" id="PRO_5037837995" evidence="1">
    <location>
        <begin position="36"/>
        <end position="169"/>
    </location>
</feature>
<protein>
    <submittedName>
        <fullName evidence="3">Pilus assembly protein N-terminal domain-containing protein</fullName>
    </submittedName>
</protein>
<dbReference type="InterPro" id="IPR032789">
    <property type="entry name" value="T2SS-T3SS_pil_N"/>
</dbReference>
<feature type="signal peptide" evidence="1">
    <location>
        <begin position="1"/>
        <end position="35"/>
    </location>
</feature>
<dbReference type="KEGG" id="xdi:EZH22_31010"/>
<evidence type="ECO:0000313" key="3">
    <source>
        <dbReference type="EMBL" id="QRG10270.1"/>
    </source>
</evidence>
<feature type="domain" description="Pilus formation protein N-terminal" evidence="2">
    <location>
        <begin position="44"/>
        <end position="113"/>
    </location>
</feature>
<dbReference type="AlphaFoldDB" id="A0A974SLT5"/>